<dbReference type="RefSeq" id="XP_018145455.1">
    <property type="nucleotide sequence ID" value="XM_018291480.1"/>
</dbReference>
<accession>A0A179FSK7</accession>
<evidence type="ECO:0000313" key="2">
    <source>
        <dbReference type="Proteomes" id="UP000078397"/>
    </source>
</evidence>
<name>A0A179FSK7_METCM</name>
<comment type="caution">
    <text evidence="1">The sequence shown here is derived from an EMBL/GenBank/DDBJ whole genome shotgun (WGS) entry which is preliminary data.</text>
</comment>
<keyword evidence="2" id="KW-1185">Reference proteome</keyword>
<gene>
    <name evidence="1" type="ORF">VFPPC_13708</name>
</gene>
<reference evidence="1 2" key="1">
    <citation type="journal article" date="2016" name="PLoS Pathog.">
        <title>Biosynthesis of antibiotic leucinostatins in bio-control fungus Purpureocillium lilacinum and their inhibition on phytophthora revealed by genome mining.</title>
        <authorList>
            <person name="Wang G."/>
            <person name="Liu Z."/>
            <person name="Lin R."/>
            <person name="Li E."/>
            <person name="Mao Z."/>
            <person name="Ling J."/>
            <person name="Yang Y."/>
            <person name="Yin W.B."/>
            <person name="Xie B."/>
        </authorList>
    </citation>
    <scope>NUCLEOTIDE SEQUENCE [LARGE SCALE GENOMIC DNA]</scope>
    <source>
        <strain evidence="1">170</strain>
    </source>
</reference>
<evidence type="ECO:0000313" key="1">
    <source>
        <dbReference type="EMBL" id="OAQ68605.1"/>
    </source>
</evidence>
<dbReference type="GeneID" id="28855474"/>
<dbReference type="KEGG" id="pchm:VFPPC_13708"/>
<dbReference type="AlphaFoldDB" id="A0A179FSK7"/>
<protein>
    <submittedName>
        <fullName evidence="1">Uncharacterized protein</fullName>
    </submittedName>
</protein>
<sequence length="91" mass="10279">MTLFNNLPIRNRDEAYAQQDASPVGEVNIGKILRTASTAMLVRLQYPWRDSKLLGLEGPERYCEVGAADKIFYLDSCDEIECQIDEYGFAA</sequence>
<dbReference type="Proteomes" id="UP000078397">
    <property type="component" value="Unassembled WGS sequence"/>
</dbReference>
<dbReference type="EMBL" id="LSBJ02000003">
    <property type="protein sequence ID" value="OAQ68605.1"/>
    <property type="molecule type" value="Genomic_DNA"/>
</dbReference>
<organism evidence="1 2">
    <name type="scientific">Pochonia chlamydosporia 170</name>
    <dbReference type="NCBI Taxonomy" id="1380566"/>
    <lineage>
        <taxon>Eukaryota</taxon>
        <taxon>Fungi</taxon>
        <taxon>Dikarya</taxon>
        <taxon>Ascomycota</taxon>
        <taxon>Pezizomycotina</taxon>
        <taxon>Sordariomycetes</taxon>
        <taxon>Hypocreomycetidae</taxon>
        <taxon>Hypocreales</taxon>
        <taxon>Clavicipitaceae</taxon>
        <taxon>Pochonia</taxon>
    </lineage>
</organism>
<proteinExistence type="predicted"/>